<keyword evidence="1" id="KW-0479">Metal-binding</keyword>
<dbReference type="GO" id="GO:0008270">
    <property type="term" value="F:zinc ion binding"/>
    <property type="evidence" value="ECO:0007669"/>
    <property type="project" value="UniProtKB-KW"/>
</dbReference>
<dbReference type="Pfam" id="PF10536">
    <property type="entry name" value="PMD"/>
    <property type="match status" value="1"/>
</dbReference>
<evidence type="ECO:0000313" key="4">
    <source>
        <dbReference type="EMBL" id="KAI0496522.1"/>
    </source>
</evidence>
<feature type="region of interest" description="Disordered" evidence="2">
    <location>
        <begin position="839"/>
        <end position="863"/>
    </location>
</feature>
<evidence type="ECO:0000259" key="3">
    <source>
        <dbReference type="PROSITE" id="PS50966"/>
    </source>
</evidence>
<comment type="caution">
    <text evidence="4">The sequence shown here is derived from an EMBL/GenBank/DDBJ whole genome shotgun (WGS) entry which is preliminary data.</text>
</comment>
<gene>
    <name evidence="4" type="ORF">KFK09_022841</name>
</gene>
<dbReference type="Pfam" id="PF10551">
    <property type="entry name" value="MULE"/>
    <property type="match status" value="1"/>
</dbReference>
<dbReference type="InterPro" id="IPR018289">
    <property type="entry name" value="MULE_transposase_dom"/>
</dbReference>
<feature type="compositionally biased region" description="Polar residues" evidence="2">
    <location>
        <begin position="1389"/>
        <end position="1400"/>
    </location>
</feature>
<accession>A0A8T3AL25</accession>
<feature type="region of interest" description="Disordered" evidence="2">
    <location>
        <begin position="1415"/>
        <end position="1464"/>
    </location>
</feature>
<name>A0A8T3AL25_DENNO</name>
<feature type="region of interest" description="Disordered" evidence="2">
    <location>
        <begin position="1363"/>
        <end position="1400"/>
    </location>
</feature>
<keyword evidence="1" id="KW-0863">Zinc-finger</keyword>
<organism evidence="4 5">
    <name type="scientific">Dendrobium nobile</name>
    <name type="common">Orchid</name>
    <dbReference type="NCBI Taxonomy" id="94219"/>
    <lineage>
        <taxon>Eukaryota</taxon>
        <taxon>Viridiplantae</taxon>
        <taxon>Streptophyta</taxon>
        <taxon>Embryophyta</taxon>
        <taxon>Tracheophyta</taxon>
        <taxon>Spermatophyta</taxon>
        <taxon>Magnoliopsida</taxon>
        <taxon>Liliopsida</taxon>
        <taxon>Asparagales</taxon>
        <taxon>Orchidaceae</taxon>
        <taxon>Epidendroideae</taxon>
        <taxon>Malaxideae</taxon>
        <taxon>Dendrobiinae</taxon>
        <taxon>Dendrobium</taxon>
    </lineage>
</organism>
<keyword evidence="1" id="KW-0862">Zinc</keyword>
<evidence type="ECO:0000313" key="5">
    <source>
        <dbReference type="Proteomes" id="UP000829196"/>
    </source>
</evidence>
<feature type="domain" description="SWIM-type" evidence="3">
    <location>
        <begin position="570"/>
        <end position="605"/>
    </location>
</feature>
<dbReference type="EMBL" id="JAGYWB010000016">
    <property type="protein sequence ID" value="KAI0496522.1"/>
    <property type="molecule type" value="Genomic_DNA"/>
</dbReference>
<feature type="compositionally biased region" description="Polar residues" evidence="2">
    <location>
        <begin position="22"/>
        <end position="39"/>
    </location>
</feature>
<dbReference type="InterPro" id="IPR007527">
    <property type="entry name" value="Znf_SWIM"/>
</dbReference>
<dbReference type="PANTHER" id="PTHR31973:SF195">
    <property type="entry name" value="MUDR FAMILY TRANSPOSASE"/>
    <property type="match status" value="1"/>
</dbReference>
<dbReference type="Proteomes" id="UP000829196">
    <property type="component" value="Unassembled WGS sequence"/>
</dbReference>
<evidence type="ECO:0000256" key="1">
    <source>
        <dbReference type="PROSITE-ProRule" id="PRU00325"/>
    </source>
</evidence>
<evidence type="ECO:0000256" key="2">
    <source>
        <dbReference type="SAM" id="MobiDB-lite"/>
    </source>
</evidence>
<protein>
    <recommendedName>
        <fullName evidence="3">SWIM-type domain-containing protein</fullName>
    </recommendedName>
</protein>
<dbReference type="PROSITE" id="PS50966">
    <property type="entry name" value="ZF_SWIM"/>
    <property type="match status" value="1"/>
</dbReference>
<keyword evidence="5" id="KW-1185">Reference proteome</keyword>
<proteinExistence type="predicted"/>
<feature type="compositionally biased region" description="Basic and acidic residues" evidence="2">
    <location>
        <begin position="1"/>
        <end position="11"/>
    </location>
</feature>
<feature type="region of interest" description="Disordered" evidence="2">
    <location>
        <begin position="1"/>
        <end position="89"/>
    </location>
</feature>
<sequence length="1464" mass="169795">MYVDVEEKIVSEDNIEPPNSERFGTSTQVERVQVANTSSDIEDQQTQDPPLASAQTVPSYHYDYETMSSGSSEQCSDDEGTDLLPVVNDGDAIDNEDIRNIVQDYCTRSVGSTDTMVTNNYYAETCRTTEEWDKEVDIDDDYDAVIVENEFSIPNDLIEGMCFTRKTDLQFALQGGVWKISSIKNQHRCVSPILDSGHRQCNSQFISFYILPTIRKQMDLKPREIIGRMESKFNIKVSYMKAWDARRKVIKVVFGIWEESYHTLNLFMDAVASVMPGTVYRIQSTQTNRFQRLFWAFGPSITGWKYCRPVLSLDGTFLLGKYRGTLLTAIGMDANNGLYPLAFAVVESECNESWIWFLRQVNELLPVVTNRPNLCIISDRHAGLVRGCREIFPNVAHRHCLRHLRENFKKAIRQMGIGDVDFLCQKMYAAGNTDDKSFFNRCMKDMRRIKVDIHQWLVDRDVSRWSLINDGGFRFGVMTTNAAESFNGVLKRARGLPIQALITAIYYNIISMFMRRLEFIAMEEQQNNNFFAPRVQTLLKKVEEEARRMPEPIRLNLNEFQVVDMSSRSYRVDILDGRRCKCSCEKPMLYHSPCSHVVCCLALLRRSHFEYVSPYYTTTNYKLTYSGEFHHIPNKDEWGEHNPISGIMPLLPPNYRRRSGRPRTNRYRNTMDEAQARSSSCTSLKMSWTYMEMLKGLPNKERFDEESRRIHASIARAGDTPLEQKANANEIFRCCLHKWSEKEDDSLWAIHAELIVMRYHELKRHRNEGYSPPDLDCSSLDHEHVIFYRRWCSSHDKLIKNFYKDRMKEVTPDGQLREFFKLEDWQDLQYEFEYQRRRRKKRTTGEHSGEGTSEAPPPAQIHPNIASLLGTHRAAHPDGGTILEAALHLLMVHDWPVNCPRFMEALRFVGLDCVSQMRYLRMDHHLLTALVERWSPQTNSFHLTVGEMTITLQDVAMILGVHIDGRALVGHPVVGAGRRWLSWPDCCDDLLGSHPLPDVVYRDPFDHRITSRFHMGQAHSRTCVPLRWLRWTFWRDSYLDLNDMDFWRHVRAYILFILGCHLLPDTSGSEIHLQYLTIMEDLAVFSTYSLGGAVLAHLYRELGEATRPSRANIAGCIHLLQIWAWEHLHVGRPLLRVPFPVELGGLSVGFRWNEDRLRELPVGNLITYRDELDGLLDSQVAQICLSGADIWTARVPVISWKRVEWHLPDRVLRQFGLCPRIDIQPMDPSFKRVDGRGKPDMDWMLYHRAHIEIWESRRGFIITGDLLDHHNTYSIHQYIHWYKSWATLYMLKAPVEPPTTAYPRAPSERLLRDFFLGTEQALQPHFNGTDDTPQQRDINTIAELCRGLRRQLYIQDQGYFEDRGEHDAPFSMTQEPPHQYSGYAGPSSYPDQGPSTDLFSSQVPADLEAYLSPDFVPSSIHTDNISEEEAPEEEQHMLRQRPRRPPQHYTPGTDALPQRPSRRR</sequence>
<dbReference type="PANTHER" id="PTHR31973">
    <property type="entry name" value="POLYPROTEIN, PUTATIVE-RELATED"/>
    <property type="match status" value="1"/>
</dbReference>
<reference evidence="4" key="1">
    <citation type="journal article" date="2022" name="Front. Genet.">
        <title>Chromosome-Scale Assembly of the Dendrobium nobile Genome Provides Insights Into the Molecular Mechanism of the Biosynthesis of the Medicinal Active Ingredient of Dendrobium.</title>
        <authorList>
            <person name="Xu Q."/>
            <person name="Niu S.-C."/>
            <person name="Li K.-L."/>
            <person name="Zheng P.-J."/>
            <person name="Zhang X.-J."/>
            <person name="Jia Y."/>
            <person name="Liu Y."/>
            <person name="Niu Y.-X."/>
            <person name="Yu L.-H."/>
            <person name="Chen D.-F."/>
            <person name="Zhang G.-Q."/>
        </authorList>
    </citation>
    <scope>NUCLEOTIDE SEQUENCE</scope>
    <source>
        <tissue evidence="4">Leaf</tissue>
    </source>
</reference>
<dbReference type="InterPro" id="IPR019557">
    <property type="entry name" value="AminoTfrase-like_pln_mobile"/>
</dbReference>
<feature type="compositionally biased region" description="Polar residues" evidence="2">
    <location>
        <begin position="46"/>
        <end position="58"/>
    </location>
</feature>